<dbReference type="SUPFAM" id="SSF55874">
    <property type="entry name" value="ATPase domain of HSP90 chaperone/DNA topoisomerase II/histidine kinase"/>
    <property type="match status" value="1"/>
</dbReference>
<evidence type="ECO:0000256" key="7">
    <source>
        <dbReference type="ARBA" id="ARBA00022840"/>
    </source>
</evidence>
<keyword evidence="7" id="KW-0067">ATP-binding</keyword>
<feature type="domain" description="Histidine kinase/HSP90-like ATPase" evidence="10">
    <location>
        <begin position="293"/>
        <end position="388"/>
    </location>
</feature>
<evidence type="ECO:0000256" key="3">
    <source>
        <dbReference type="ARBA" id="ARBA00022553"/>
    </source>
</evidence>
<feature type="transmembrane region" description="Helical" evidence="9">
    <location>
        <begin position="37"/>
        <end position="56"/>
    </location>
</feature>
<dbReference type="Pfam" id="PF02518">
    <property type="entry name" value="HATPase_c"/>
    <property type="match status" value="1"/>
</dbReference>
<organism evidence="12 13">
    <name type="scientific">Agromyces marinus</name>
    <dbReference type="NCBI Taxonomy" id="1389020"/>
    <lineage>
        <taxon>Bacteria</taxon>
        <taxon>Bacillati</taxon>
        <taxon>Actinomycetota</taxon>
        <taxon>Actinomycetes</taxon>
        <taxon>Micrococcales</taxon>
        <taxon>Microbacteriaceae</taxon>
        <taxon>Agromyces</taxon>
    </lineage>
</organism>
<evidence type="ECO:0000256" key="4">
    <source>
        <dbReference type="ARBA" id="ARBA00022679"/>
    </source>
</evidence>
<dbReference type="InterPro" id="IPR011712">
    <property type="entry name" value="Sig_transdc_His_kin_sub3_dim/P"/>
</dbReference>
<dbReference type="Proteomes" id="UP001321477">
    <property type="component" value="Chromosome"/>
</dbReference>
<keyword evidence="9" id="KW-0812">Transmembrane</keyword>
<gene>
    <name evidence="12" type="ORF">GCM10025870_26570</name>
</gene>
<keyword evidence="8" id="KW-0902">Two-component regulatory system</keyword>
<keyword evidence="9" id="KW-0472">Membrane</keyword>
<dbReference type="InterPro" id="IPR050482">
    <property type="entry name" value="Sensor_HK_TwoCompSys"/>
</dbReference>
<dbReference type="InterPro" id="IPR036890">
    <property type="entry name" value="HATPase_C_sf"/>
</dbReference>
<feature type="transmembrane region" description="Helical" evidence="9">
    <location>
        <begin position="63"/>
        <end position="86"/>
    </location>
</feature>
<sequence length="392" mass="40431">MDRRARWHLAQDIGLAAGIAAAALAEVLVPFESVQGPPASAVAIAAIMLVSVALAFRRTKPILLVAVPAVWVVAAVVSGGAVPVLFFGQLVPLALAVYSAARHARSRDLTIIGGTSIATVILADLTQPPLQGLSELIFHWAVLVIVFGAGWGLRTSERRAVDAAVRASEAEAASREAAMQAIADERARIARELHDILGHSVSVMVVQAGAAAQAVDDDPVFVRRALESIRSTGADSLAEVRRVVALLREDEEDGLAPQPGVDGVGDLVEQARAEGLAVDYRVDGDASSLSAGEQLAVYRIVQESLTNVRRHAAASSVVVAVGCGDSGVEVSIEDDGVGTGSTQRRVAAAPPGHGLVGMRERVSLYGGEFAAGPTGDGRGWAVRVTLPAGGGA</sequence>
<dbReference type="PANTHER" id="PTHR24421">
    <property type="entry name" value="NITRATE/NITRITE SENSOR PROTEIN NARX-RELATED"/>
    <property type="match status" value="1"/>
</dbReference>
<evidence type="ECO:0000256" key="9">
    <source>
        <dbReference type="SAM" id="Phobius"/>
    </source>
</evidence>
<evidence type="ECO:0000256" key="5">
    <source>
        <dbReference type="ARBA" id="ARBA00022741"/>
    </source>
</evidence>
<evidence type="ECO:0000256" key="1">
    <source>
        <dbReference type="ARBA" id="ARBA00000085"/>
    </source>
</evidence>
<name>A0ABM8H450_9MICO</name>
<keyword evidence="3" id="KW-0597">Phosphoprotein</keyword>
<dbReference type="Gene3D" id="1.20.5.1930">
    <property type="match status" value="1"/>
</dbReference>
<evidence type="ECO:0000313" key="13">
    <source>
        <dbReference type="Proteomes" id="UP001321477"/>
    </source>
</evidence>
<dbReference type="InterPro" id="IPR003594">
    <property type="entry name" value="HATPase_dom"/>
</dbReference>
<dbReference type="Gene3D" id="3.30.565.10">
    <property type="entry name" value="Histidine kinase-like ATPase, C-terminal domain"/>
    <property type="match status" value="1"/>
</dbReference>
<evidence type="ECO:0000313" key="12">
    <source>
        <dbReference type="EMBL" id="BDZ55584.1"/>
    </source>
</evidence>
<feature type="transmembrane region" description="Helical" evidence="9">
    <location>
        <begin position="12"/>
        <end position="31"/>
    </location>
</feature>
<protein>
    <recommendedName>
        <fullName evidence="2">histidine kinase</fullName>
        <ecNumber evidence="2">2.7.13.3</ecNumber>
    </recommendedName>
</protein>
<dbReference type="GO" id="GO:0016301">
    <property type="term" value="F:kinase activity"/>
    <property type="evidence" value="ECO:0007669"/>
    <property type="project" value="UniProtKB-KW"/>
</dbReference>
<dbReference type="EMBL" id="AP027734">
    <property type="protein sequence ID" value="BDZ55584.1"/>
    <property type="molecule type" value="Genomic_DNA"/>
</dbReference>
<keyword evidence="4" id="KW-0808">Transferase</keyword>
<dbReference type="CDD" id="cd16917">
    <property type="entry name" value="HATPase_UhpB-NarQ-NarX-like"/>
    <property type="match status" value="1"/>
</dbReference>
<dbReference type="EC" id="2.7.13.3" evidence="2"/>
<evidence type="ECO:0000256" key="2">
    <source>
        <dbReference type="ARBA" id="ARBA00012438"/>
    </source>
</evidence>
<dbReference type="RefSeq" id="WP_234659661.1">
    <property type="nucleotide sequence ID" value="NZ_AP027734.1"/>
</dbReference>
<accession>A0ABM8H450</accession>
<keyword evidence="6 12" id="KW-0418">Kinase</keyword>
<evidence type="ECO:0000256" key="8">
    <source>
        <dbReference type="ARBA" id="ARBA00023012"/>
    </source>
</evidence>
<proteinExistence type="predicted"/>
<dbReference type="Pfam" id="PF07730">
    <property type="entry name" value="HisKA_3"/>
    <property type="match status" value="1"/>
</dbReference>
<evidence type="ECO:0000256" key="6">
    <source>
        <dbReference type="ARBA" id="ARBA00022777"/>
    </source>
</evidence>
<feature type="domain" description="Signal transduction histidine kinase subgroup 3 dimerisation and phosphoacceptor" evidence="11">
    <location>
        <begin position="185"/>
        <end position="251"/>
    </location>
</feature>
<comment type="catalytic activity">
    <reaction evidence="1">
        <text>ATP + protein L-histidine = ADP + protein N-phospho-L-histidine.</text>
        <dbReference type="EC" id="2.7.13.3"/>
    </reaction>
</comment>
<evidence type="ECO:0000259" key="10">
    <source>
        <dbReference type="Pfam" id="PF02518"/>
    </source>
</evidence>
<reference evidence="13" key="1">
    <citation type="journal article" date="2019" name="Int. J. Syst. Evol. Microbiol.">
        <title>The Global Catalogue of Microorganisms (GCM) 10K type strain sequencing project: providing services to taxonomists for standard genome sequencing and annotation.</title>
        <authorList>
            <consortium name="The Broad Institute Genomics Platform"/>
            <consortium name="The Broad Institute Genome Sequencing Center for Infectious Disease"/>
            <person name="Wu L."/>
            <person name="Ma J."/>
        </authorList>
    </citation>
    <scope>NUCLEOTIDE SEQUENCE [LARGE SCALE GENOMIC DNA]</scope>
    <source>
        <strain evidence="13">NBRC 109019</strain>
    </source>
</reference>
<feature type="transmembrane region" description="Helical" evidence="9">
    <location>
        <begin position="136"/>
        <end position="153"/>
    </location>
</feature>
<dbReference type="PANTHER" id="PTHR24421:SF10">
    <property type="entry name" value="NITRATE_NITRITE SENSOR PROTEIN NARQ"/>
    <property type="match status" value="1"/>
</dbReference>
<keyword evidence="5" id="KW-0547">Nucleotide-binding</keyword>
<keyword evidence="13" id="KW-1185">Reference proteome</keyword>
<evidence type="ECO:0000259" key="11">
    <source>
        <dbReference type="Pfam" id="PF07730"/>
    </source>
</evidence>
<keyword evidence="9" id="KW-1133">Transmembrane helix</keyword>